<evidence type="ECO:0000256" key="1">
    <source>
        <dbReference type="SAM" id="MobiDB-lite"/>
    </source>
</evidence>
<evidence type="ECO:0000313" key="3">
    <source>
        <dbReference type="EMBL" id="RMB56267.1"/>
    </source>
</evidence>
<feature type="region of interest" description="Disordered" evidence="1">
    <location>
        <begin position="18"/>
        <end position="41"/>
    </location>
</feature>
<accession>A0A3M0FWB6</accession>
<dbReference type="EMBL" id="REFV01000019">
    <property type="protein sequence ID" value="RMB56267.1"/>
    <property type="molecule type" value="Genomic_DNA"/>
</dbReference>
<comment type="caution">
    <text evidence="3">The sequence shown here is derived from an EMBL/GenBank/DDBJ whole genome shotgun (WGS) entry which is preliminary data.</text>
</comment>
<reference evidence="3 4" key="1">
    <citation type="submission" date="2018-10" db="EMBL/GenBank/DDBJ databases">
        <title>Dokdonia luteus sp. nov., isolated from sea water.</title>
        <authorList>
            <person name="Zhou L.Y."/>
            <person name="Du Z.J."/>
        </authorList>
    </citation>
    <scope>NUCLEOTIDE SEQUENCE [LARGE SCALE GENOMIC DNA]</scope>
    <source>
        <strain evidence="3 4">SH27</strain>
    </source>
</reference>
<protein>
    <submittedName>
        <fullName evidence="3">Uncharacterized protein</fullName>
    </submittedName>
</protein>
<proteinExistence type="predicted"/>
<dbReference type="Proteomes" id="UP000281985">
    <property type="component" value="Unassembled WGS sequence"/>
</dbReference>
<gene>
    <name evidence="3" type="ORF">EAX61_15010</name>
</gene>
<dbReference type="RefSeq" id="WP_121918534.1">
    <property type="nucleotide sequence ID" value="NZ_REFV01000019.1"/>
</dbReference>
<keyword evidence="4" id="KW-1185">Reference proteome</keyword>
<evidence type="ECO:0000313" key="4">
    <source>
        <dbReference type="Proteomes" id="UP000281985"/>
    </source>
</evidence>
<keyword evidence="2" id="KW-0812">Transmembrane</keyword>
<sequence>MSYASTLTRQLELKRTRRKVERRYRANKHRSVTSTEKPEEDKSLITDFSQVRKAIKKRKRREVITTTIALVVSITILFLLATVVDWGWVIRNILEKP</sequence>
<keyword evidence="2" id="KW-1133">Transmembrane helix</keyword>
<keyword evidence="2" id="KW-0472">Membrane</keyword>
<name>A0A3M0FWB6_9FLAO</name>
<dbReference type="AlphaFoldDB" id="A0A3M0FWB6"/>
<evidence type="ECO:0000256" key="2">
    <source>
        <dbReference type="SAM" id="Phobius"/>
    </source>
</evidence>
<feature type="transmembrane region" description="Helical" evidence="2">
    <location>
        <begin position="63"/>
        <end position="89"/>
    </location>
</feature>
<feature type="compositionally biased region" description="Basic residues" evidence="1">
    <location>
        <begin position="18"/>
        <end position="31"/>
    </location>
</feature>
<organism evidence="3 4">
    <name type="scientific">Dokdonia sinensis</name>
    <dbReference type="NCBI Taxonomy" id="2479847"/>
    <lineage>
        <taxon>Bacteria</taxon>
        <taxon>Pseudomonadati</taxon>
        <taxon>Bacteroidota</taxon>
        <taxon>Flavobacteriia</taxon>
        <taxon>Flavobacteriales</taxon>
        <taxon>Flavobacteriaceae</taxon>
        <taxon>Dokdonia</taxon>
    </lineage>
</organism>